<dbReference type="Proteomes" id="UP001164020">
    <property type="component" value="Chromosome"/>
</dbReference>
<dbReference type="RefSeq" id="WP_268880792.1">
    <property type="nucleotide sequence ID" value="NZ_CP114029.1"/>
</dbReference>
<keyword evidence="3" id="KW-1185">Reference proteome</keyword>
<protein>
    <submittedName>
        <fullName evidence="2">Aspartate/glutamate racemase family protein</fullName>
    </submittedName>
</protein>
<evidence type="ECO:0000313" key="2">
    <source>
        <dbReference type="EMBL" id="WAP68315.1"/>
    </source>
</evidence>
<dbReference type="InterPro" id="IPR053714">
    <property type="entry name" value="Iso_Racemase_Enz_sf"/>
</dbReference>
<dbReference type="Pfam" id="PF01177">
    <property type="entry name" value="Asp_Glu_race"/>
    <property type="match status" value="1"/>
</dbReference>
<dbReference type="InterPro" id="IPR015942">
    <property type="entry name" value="Asp/Glu/hydantoin_racemase"/>
</dbReference>
<evidence type="ECO:0000256" key="1">
    <source>
        <dbReference type="ARBA" id="ARBA00038414"/>
    </source>
</evidence>
<organism evidence="2 3">
    <name type="scientific">Jiella pelagia</name>
    <dbReference type="NCBI Taxonomy" id="2986949"/>
    <lineage>
        <taxon>Bacteria</taxon>
        <taxon>Pseudomonadati</taxon>
        <taxon>Pseudomonadota</taxon>
        <taxon>Alphaproteobacteria</taxon>
        <taxon>Hyphomicrobiales</taxon>
        <taxon>Aurantimonadaceae</taxon>
        <taxon>Jiella</taxon>
    </lineage>
</organism>
<gene>
    <name evidence="2" type="ORF">OH818_23705</name>
</gene>
<proteinExistence type="inferred from homology"/>
<dbReference type="EMBL" id="CP114029">
    <property type="protein sequence ID" value="WAP68315.1"/>
    <property type="molecule type" value="Genomic_DNA"/>
</dbReference>
<reference evidence="2" key="1">
    <citation type="submission" date="2022-12" db="EMBL/GenBank/DDBJ databases">
        <title>Jiella pelagia sp. nov., isolated from phosphonate enriched culture of Northwest Pacific surface seawater.</title>
        <authorList>
            <person name="Shin D.Y."/>
            <person name="Hwang C.Y."/>
        </authorList>
    </citation>
    <scope>NUCLEOTIDE SEQUENCE</scope>
    <source>
        <strain evidence="2">HL-NP1</strain>
    </source>
</reference>
<dbReference type="InterPro" id="IPR052186">
    <property type="entry name" value="Hydantoin_racemase-like"/>
</dbReference>
<dbReference type="PANTHER" id="PTHR28047:SF5">
    <property type="entry name" value="PROTEIN DCG1"/>
    <property type="match status" value="1"/>
</dbReference>
<dbReference type="Gene3D" id="3.40.50.12500">
    <property type="match status" value="1"/>
</dbReference>
<accession>A0ABY7C3A2</accession>
<sequence>MRISIVNPNSTRSMTDTIALAARQAAARGTEILAYQNDAGPVSIEGHVDGALAVPGLLHALAIAERDGADAHIIACFDDTGLDAARSILQGPVIGIGEAAARMATLVARRFSVVTTLSVSVSILEDNLIRAGLSSLCASVRASELPVLALEADPEAANIRISEEIARAIDEDGAEAIVLGCAGMAEFAASLSERHGVPVIEGVSAAVKLMEGAAALGLKTSKRGGYAVPGRKHQGFAYPEGMIVHSGEAADTEPAE</sequence>
<comment type="similarity">
    <text evidence="1">Belongs to the HyuE racemase family.</text>
</comment>
<evidence type="ECO:0000313" key="3">
    <source>
        <dbReference type="Proteomes" id="UP001164020"/>
    </source>
</evidence>
<dbReference type="PANTHER" id="PTHR28047">
    <property type="entry name" value="PROTEIN DCG1"/>
    <property type="match status" value="1"/>
</dbReference>
<name>A0ABY7C3A2_9HYPH</name>